<dbReference type="PROSITE" id="PS50927">
    <property type="entry name" value="BULB_LECTIN"/>
    <property type="match status" value="1"/>
</dbReference>
<dbReference type="EMBL" id="CP144745">
    <property type="protein sequence ID" value="WVZ50410.1"/>
    <property type="molecule type" value="Genomic_DNA"/>
</dbReference>
<dbReference type="FunFam" id="2.90.10.10:FF:000005">
    <property type="entry name" value="G-type lectin S-receptor-like serine/threonine-protein kinase"/>
    <property type="match status" value="1"/>
</dbReference>
<proteinExistence type="predicted"/>
<dbReference type="CDD" id="cd00028">
    <property type="entry name" value="B_lectin"/>
    <property type="match status" value="1"/>
</dbReference>
<keyword evidence="10" id="KW-1185">Reference proteome</keyword>
<dbReference type="PANTHER" id="PTHR32444:SF236">
    <property type="entry name" value="D-MANNOSE BINDING LECTIN FAMILY PROTEIN, EXPRESSED"/>
    <property type="match status" value="1"/>
</dbReference>
<dbReference type="PANTHER" id="PTHR32444">
    <property type="entry name" value="BULB-TYPE LECTIN DOMAIN-CONTAINING PROTEIN"/>
    <property type="match status" value="1"/>
</dbReference>
<reference evidence="9 10" key="1">
    <citation type="submission" date="2024-02" db="EMBL/GenBank/DDBJ databases">
        <title>High-quality chromosome-scale genome assembly of Pensacola bahiagrass (Paspalum notatum Flugge var. saurae).</title>
        <authorList>
            <person name="Vega J.M."/>
            <person name="Podio M."/>
            <person name="Orjuela J."/>
            <person name="Siena L.A."/>
            <person name="Pessino S.C."/>
            <person name="Combes M.C."/>
            <person name="Mariac C."/>
            <person name="Albertini E."/>
            <person name="Pupilli F."/>
            <person name="Ortiz J.P.A."/>
            <person name="Leblanc O."/>
        </authorList>
    </citation>
    <scope>NUCLEOTIDE SEQUENCE [LARGE SCALE GENOMIC DNA]</scope>
    <source>
        <strain evidence="9">R1</strain>
        <tissue evidence="9">Leaf</tissue>
    </source>
</reference>
<keyword evidence="3" id="KW-0675">Receptor</keyword>
<organism evidence="9 10">
    <name type="scientific">Paspalum notatum var. saurae</name>
    <dbReference type="NCBI Taxonomy" id="547442"/>
    <lineage>
        <taxon>Eukaryota</taxon>
        <taxon>Viridiplantae</taxon>
        <taxon>Streptophyta</taxon>
        <taxon>Embryophyta</taxon>
        <taxon>Tracheophyta</taxon>
        <taxon>Spermatophyta</taxon>
        <taxon>Magnoliopsida</taxon>
        <taxon>Liliopsida</taxon>
        <taxon>Poales</taxon>
        <taxon>Poaceae</taxon>
        <taxon>PACMAD clade</taxon>
        <taxon>Panicoideae</taxon>
        <taxon>Andropogonodae</taxon>
        <taxon>Paspaleae</taxon>
        <taxon>Paspalinae</taxon>
        <taxon>Paspalum</taxon>
    </lineage>
</organism>
<feature type="chain" id="PRO_5042908043" description="non-specific serine/threonine protein kinase" evidence="7">
    <location>
        <begin position="25"/>
        <end position="243"/>
    </location>
</feature>
<feature type="transmembrane region" description="Helical" evidence="6">
    <location>
        <begin position="32"/>
        <end position="56"/>
    </location>
</feature>
<evidence type="ECO:0000256" key="5">
    <source>
        <dbReference type="ARBA" id="ARBA00048679"/>
    </source>
</evidence>
<evidence type="ECO:0000256" key="1">
    <source>
        <dbReference type="ARBA" id="ARBA00004479"/>
    </source>
</evidence>
<feature type="domain" description="Bulb-type lectin" evidence="8">
    <location>
        <begin position="26"/>
        <end position="151"/>
    </location>
</feature>
<dbReference type="GO" id="GO:0004674">
    <property type="term" value="F:protein serine/threonine kinase activity"/>
    <property type="evidence" value="ECO:0007669"/>
    <property type="project" value="UniProtKB-EC"/>
</dbReference>
<feature type="signal peptide" evidence="7">
    <location>
        <begin position="1"/>
        <end position="24"/>
    </location>
</feature>
<evidence type="ECO:0000256" key="2">
    <source>
        <dbReference type="ARBA" id="ARBA00012513"/>
    </source>
</evidence>
<gene>
    <name evidence="9" type="ORF">U9M48_001663</name>
</gene>
<dbReference type="Gene3D" id="2.90.10.10">
    <property type="entry name" value="Bulb-type lectin domain"/>
    <property type="match status" value="1"/>
</dbReference>
<comment type="catalytic activity">
    <reaction evidence="5">
        <text>L-seryl-[protein] + ATP = O-phospho-L-seryl-[protein] + ADP + H(+)</text>
        <dbReference type="Rhea" id="RHEA:17989"/>
        <dbReference type="Rhea" id="RHEA-COMP:9863"/>
        <dbReference type="Rhea" id="RHEA-COMP:11604"/>
        <dbReference type="ChEBI" id="CHEBI:15378"/>
        <dbReference type="ChEBI" id="CHEBI:29999"/>
        <dbReference type="ChEBI" id="CHEBI:30616"/>
        <dbReference type="ChEBI" id="CHEBI:83421"/>
        <dbReference type="ChEBI" id="CHEBI:456216"/>
        <dbReference type="EC" id="2.7.11.1"/>
    </reaction>
</comment>
<dbReference type="Pfam" id="PF01453">
    <property type="entry name" value="B_lectin"/>
    <property type="match status" value="1"/>
</dbReference>
<keyword evidence="7" id="KW-0732">Signal</keyword>
<accession>A0AAQ3PF53</accession>
<dbReference type="InterPro" id="IPR036426">
    <property type="entry name" value="Bulb-type_lectin_dom_sf"/>
</dbReference>
<dbReference type="GO" id="GO:0016020">
    <property type="term" value="C:membrane"/>
    <property type="evidence" value="ECO:0007669"/>
    <property type="project" value="UniProtKB-SubCell"/>
</dbReference>
<dbReference type="Proteomes" id="UP001341281">
    <property type="component" value="Chromosome 01"/>
</dbReference>
<comment type="catalytic activity">
    <reaction evidence="4">
        <text>L-threonyl-[protein] + ATP = O-phospho-L-threonyl-[protein] + ADP + H(+)</text>
        <dbReference type="Rhea" id="RHEA:46608"/>
        <dbReference type="Rhea" id="RHEA-COMP:11060"/>
        <dbReference type="Rhea" id="RHEA-COMP:11605"/>
        <dbReference type="ChEBI" id="CHEBI:15378"/>
        <dbReference type="ChEBI" id="CHEBI:30013"/>
        <dbReference type="ChEBI" id="CHEBI:30616"/>
        <dbReference type="ChEBI" id="CHEBI:61977"/>
        <dbReference type="ChEBI" id="CHEBI:456216"/>
        <dbReference type="EC" id="2.7.11.1"/>
    </reaction>
</comment>
<sequence length="243" mass="26004">MEAKYSSLLPTILLLLSLRSLAAGVGDTLGKGGNIIGDATLVSASVTFTMGFFSLGASTKQRYYYLGIWFSMSTDAICWVANSERPLSDKAGGALMISDTGSLVLVDSFRQVAWSSNSSITSSSTMVAQLLDTGNLVLRDDDQAGTGVLWWQSFDHPSNTLLSGMKVGEDSWNGAEWHLTSWSSADDPSPGPYRRVLDSSGGLPDFVLRQGNATIYRTGPWNGRSFSGATEVLGYESLVTDAE</sequence>
<evidence type="ECO:0000256" key="6">
    <source>
        <dbReference type="SAM" id="Phobius"/>
    </source>
</evidence>
<name>A0AAQ3PF53_PASNO</name>
<evidence type="ECO:0000313" key="10">
    <source>
        <dbReference type="Proteomes" id="UP001341281"/>
    </source>
</evidence>
<evidence type="ECO:0000313" key="9">
    <source>
        <dbReference type="EMBL" id="WVZ50410.1"/>
    </source>
</evidence>
<dbReference type="AlphaFoldDB" id="A0AAQ3PF53"/>
<evidence type="ECO:0000256" key="3">
    <source>
        <dbReference type="ARBA" id="ARBA00023170"/>
    </source>
</evidence>
<dbReference type="GO" id="GO:0051707">
    <property type="term" value="P:response to other organism"/>
    <property type="evidence" value="ECO:0007669"/>
    <property type="project" value="UniProtKB-ARBA"/>
</dbReference>
<keyword evidence="6" id="KW-0472">Membrane</keyword>
<dbReference type="EC" id="2.7.11.1" evidence="2"/>
<dbReference type="SUPFAM" id="SSF51110">
    <property type="entry name" value="alpha-D-mannose-specific plant lectins"/>
    <property type="match status" value="1"/>
</dbReference>
<keyword evidence="6" id="KW-0812">Transmembrane</keyword>
<dbReference type="SMART" id="SM00108">
    <property type="entry name" value="B_lectin"/>
    <property type="match status" value="1"/>
</dbReference>
<comment type="subcellular location">
    <subcellularLocation>
        <location evidence="1">Membrane</location>
        <topology evidence="1">Single-pass type I membrane protein</topology>
    </subcellularLocation>
</comment>
<dbReference type="InterPro" id="IPR001480">
    <property type="entry name" value="Bulb-type_lectin_dom"/>
</dbReference>
<protein>
    <recommendedName>
        <fullName evidence="2">non-specific serine/threonine protein kinase</fullName>
        <ecNumber evidence="2">2.7.11.1</ecNumber>
    </recommendedName>
</protein>
<evidence type="ECO:0000256" key="7">
    <source>
        <dbReference type="SAM" id="SignalP"/>
    </source>
</evidence>
<evidence type="ECO:0000259" key="8">
    <source>
        <dbReference type="PROSITE" id="PS50927"/>
    </source>
</evidence>
<keyword evidence="6" id="KW-1133">Transmembrane helix</keyword>
<evidence type="ECO:0000256" key="4">
    <source>
        <dbReference type="ARBA" id="ARBA00047899"/>
    </source>
</evidence>